<name>A0A2J1DT86_9CHLR</name>
<proteinExistence type="inferred from homology"/>
<feature type="transmembrane region" description="Helical" evidence="2">
    <location>
        <begin position="206"/>
        <end position="226"/>
    </location>
</feature>
<dbReference type="GO" id="GO:0016020">
    <property type="term" value="C:membrane"/>
    <property type="evidence" value="ECO:0007669"/>
    <property type="project" value="InterPro"/>
</dbReference>
<evidence type="ECO:0000313" key="4">
    <source>
        <dbReference type="EMBL" id="PKH45345.1"/>
    </source>
</evidence>
<dbReference type="SUPFAM" id="SSF103481">
    <property type="entry name" value="Multidrug resistance efflux transporter EmrE"/>
    <property type="match status" value="2"/>
</dbReference>
<dbReference type="Pfam" id="PF00892">
    <property type="entry name" value="EamA"/>
    <property type="match status" value="2"/>
</dbReference>
<accession>A0A2J1DT86</accession>
<protein>
    <submittedName>
        <fullName evidence="4">EamA family transporter</fullName>
    </submittedName>
</protein>
<keyword evidence="2" id="KW-1133">Transmembrane helix</keyword>
<feature type="transmembrane region" description="Helical" evidence="2">
    <location>
        <begin position="180"/>
        <end position="200"/>
    </location>
</feature>
<dbReference type="AlphaFoldDB" id="A0A2J1DT86"/>
<organism evidence="4 5">
    <name type="scientific">Dehalococcoides mccartyi</name>
    <dbReference type="NCBI Taxonomy" id="61435"/>
    <lineage>
        <taxon>Bacteria</taxon>
        <taxon>Bacillati</taxon>
        <taxon>Chloroflexota</taxon>
        <taxon>Dehalococcoidia</taxon>
        <taxon>Dehalococcoidales</taxon>
        <taxon>Dehalococcoidaceae</taxon>
        <taxon>Dehalococcoides</taxon>
    </lineage>
</organism>
<feature type="transmembrane region" description="Helical" evidence="2">
    <location>
        <begin position="91"/>
        <end position="112"/>
    </location>
</feature>
<comment type="caution">
    <text evidence="4">The sequence shown here is derived from an EMBL/GenBank/DDBJ whole genome shotgun (WGS) entry which is preliminary data.</text>
</comment>
<keyword evidence="2" id="KW-0472">Membrane</keyword>
<feature type="domain" description="EamA" evidence="3">
    <location>
        <begin position="8"/>
        <end position="139"/>
    </location>
</feature>
<evidence type="ECO:0000256" key="1">
    <source>
        <dbReference type="ARBA" id="ARBA00007362"/>
    </source>
</evidence>
<dbReference type="InterPro" id="IPR037185">
    <property type="entry name" value="EmrE-like"/>
</dbReference>
<dbReference type="InterPro" id="IPR000620">
    <property type="entry name" value="EamA_dom"/>
</dbReference>
<dbReference type="PANTHER" id="PTHR22911:SF76">
    <property type="entry name" value="EAMA DOMAIN-CONTAINING PROTEIN"/>
    <property type="match status" value="1"/>
</dbReference>
<feature type="transmembrane region" description="Helical" evidence="2">
    <location>
        <begin position="67"/>
        <end position="85"/>
    </location>
</feature>
<evidence type="ECO:0000313" key="5">
    <source>
        <dbReference type="Proteomes" id="UP000233649"/>
    </source>
</evidence>
<comment type="similarity">
    <text evidence="1">Belongs to the EamA transporter family.</text>
</comment>
<feature type="domain" description="EamA" evidence="3">
    <location>
        <begin position="151"/>
        <end position="285"/>
    </location>
</feature>
<keyword evidence="2" id="KW-0812">Transmembrane</keyword>
<dbReference type="PANTHER" id="PTHR22911">
    <property type="entry name" value="ACYL-MALONYL CONDENSING ENZYME-RELATED"/>
    <property type="match status" value="1"/>
</dbReference>
<feature type="transmembrane region" description="Helical" evidence="2">
    <location>
        <begin position="268"/>
        <end position="286"/>
    </location>
</feature>
<evidence type="ECO:0000259" key="3">
    <source>
        <dbReference type="Pfam" id="PF00892"/>
    </source>
</evidence>
<feature type="transmembrane region" description="Helical" evidence="2">
    <location>
        <begin position="238"/>
        <end position="262"/>
    </location>
</feature>
<feature type="transmembrane region" description="Helical" evidence="2">
    <location>
        <begin position="39"/>
        <end position="60"/>
    </location>
</feature>
<reference evidence="4 5" key="1">
    <citation type="journal article" date="2017" name="FEMS Microbiol. Ecol.">
        <title>Reconstructed genomes of novel Dehalococcoides mccartyi strains from 1,2,3,4-tetrachlorodibenzo-p-dioxin-dechlorinating enrichment cultures reveal divergent reductive dehalogenase gene profiles.</title>
        <authorList>
            <person name="Dam H.T."/>
            <person name="Vollmers J."/>
            <person name="Kaster A.K."/>
            <person name="Haggblom M.M."/>
        </authorList>
    </citation>
    <scope>NUCLEOTIDE SEQUENCE [LARGE SCALE GENOMIC DNA]</scope>
    <source>
        <strain evidence="4 5">H1-3-2.001</strain>
    </source>
</reference>
<dbReference type="EMBL" id="PHFD01000349">
    <property type="protein sequence ID" value="PKH45345.1"/>
    <property type="molecule type" value="Genomic_DNA"/>
</dbReference>
<evidence type="ECO:0000256" key="2">
    <source>
        <dbReference type="SAM" id="Phobius"/>
    </source>
</evidence>
<dbReference type="Proteomes" id="UP000233649">
    <property type="component" value="Unassembled WGS sequence"/>
</dbReference>
<feature type="transmembrane region" description="Helical" evidence="2">
    <location>
        <begin position="148"/>
        <end position="168"/>
    </location>
</feature>
<dbReference type="Gene3D" id="1.10.3730.20">
    <property type="match status" value="1"/>
</dbReference>
<gene>
    <name evidence="4" type="ORF">CVH13_01550</name>
</gene>
<sequence>MLHMKAKTYLLLLLGVFGIAAASVFTRLADAPPVIIASLRMLAATLLLLPFAARPVYLAIKCLSRRNLLLIILAGFLVGMDQFFWVSSLEYTSIASSVILVTSHPVLVAIMSYIMWREQLNPKAIFGVLAAFGGMVLINLATTQVGEQAFLGNMLAMAATIPTTGYLIIGRQMRNSIDFLPYITLLYGSAAFFLLAGAFISGDSFGGYPGTTYLMIFLLAVVSQLVGHSSLNMALRLVPALVVSVAILGEPVGAIILGYLFLGEGLTFNEFLGGMLVLAGILIVMLNQPHTKKMEAEIPR</sequence>
<feature type="transmembrane region" description="Helical" evidence="2">
    <location>
        <begin position="124"/>
        <end position="142"/>
    </location>
</feature>